<accession>A0A7W7KKY3</accession>
<dbReference type="PROSITE" id="PS51257">
    <property type="entry name" value="PROKAR_LIPOPROTEIN"/>
    <property type="match status" value="1"/>
</dbReference>
<gene>
    <name evidence="9" type="ORF">HNP46_003588</name>
</gene>
<keyword evidence="6" id="KW-0998">Cell outer membrane</keyword>
<evidence type="ECO:0000256" key="5">
    <source>
        <dbReference type="ARBA" id="ARBA00023139"/>
    </source>
</evidence>
<dbReference type="GO" id="GO:0009279">
    <property type="term" value="C:cell outer membrane"/>
    <property type="evidence" value="ECO:0007669"/>
    <property type="project" value="UniProtKB-SubCell"/>
</dbReference>
<evidence type="ECO:0000256" key="6">
    <source>
        <dbReference type="ARBA" id="ARBA00023237"/>
    </source>
</evidence>
<dbReference type="SUPFAM" id="SSF56954">
    <property type="entry name" value="Outer membrane efflux proteins (OEP)"/>
    <property type="match status" value="1"/>
</dbReference>
<comment type="subcellular location">
    <subcellularLocation>
        <location evidence="8">Cell outer membrane</location>
        <topology evidence="8">Lipid-anchor</topology>
    </subcellularLocation>
</comment>
<comment type="similarity">
    <text evidence="1 8">Belongs to the outer membrane factor (OMF) (TC 1.B.17) family.</text>
</comment>
<dbReference type="InterPro" id="IPR003423">
    <property type="entry name" value="OMP_efflux"/>
</dbReference>
<dbReference type="EMBL" id="JACHLI010000014">
    <property type="protein sequence ID" value="MBB4864716.1"/>
    <property type="molecule type" value="Genomic_DNA"/>
</dbReference>
<dbReference type="Gene3D" id="1.20.1600.10">
    <property type="entry name" value="Outer membrane efflux proteins (OEP)"/>
    <property type="match status" value="1"/>
</dbReference>
<dbReference type="Gene3D" id="2.20.200.10">
    <property type="entry name" value="Outer membrane efflux proteins (OEP)"/>
    <property type="match status" value="1"/>
</dbReference>
<sequence length="480" mass="51453">MPDAARPQRLFLALPLALGLSLLAGCSLVPQYQAPKVPAAASWDSVSAQKGTAAAGGAWWREFSDSELDALIQLGLQSNNNLAAAMARIDQARGNAEVAASGLFPQLSLDGTYQRQNDYSTTAKRSIALGASYEIDFWGAHRAAADSADQLTQASRLDAQTVRMTLTASIADSYFQVLSLQDRIRLAQTIADDARQMLQLVQVQAGLGSASDLEVAQQRNALKTFEAAVPALRQQRDQALYQLAVLVGAAPQGFSLQRQQLGEMAVPFPSVGVPLDLLAQRPDIQAAEARLKSANFDVGVARAAFLPNVSINLLGGVDTLGSGAIWSVLGSIAQPLFTGGQLEGQLDTSKARSRELLANYREQWIEALQDVQTQISARQQLQQSYGLNQAAVQAAREASHLAQVRYRLGSIDFQTLLIAERTQYQAEDALLQVQLQHLQSSVGLFRALGGDFRQASTAVAQASSVAASMPSDSARQEPRP</sequence>
<dbReference type="RefSeq" id="WP_311771818.1">
    <property type="nucleotide sequence ID" value="NZ_JACHLI010000014.1"/>
</dbReference>
<dbReference type="AlphaFoldDB" id="A0A7W7KKY3"/>
<dbReference type="PANTHER" id="PTHR30203">
    <property type="entry name" value="OUTER MEMBRANE CATION EFFLUX PROTEIN"/>
    <property type="match status" value="1"/>
</dbReference>
<organism evidence="9 10">
    <name type="scientific">Pseudomonas nitroreducens</name>
    <dbReference type="NCBI Taxonomy" id="46680"/>
    <lineage>
        <taxon>Bacteria</taxon>
        <taxon>Pseudomonadati</taxon>
        <taxon>Pseudomonadota</taxon>
        <taxon>Gammaproteobacteria</taxon>
        <taxon>Pseudomonadales</taxon>
        <taxon>Pseudomonadaceae</taxon>
        <taxon>Pseudomonas</taxon>
    </lineage>
</organism>
<keyword evidence="2 8" id="KW-1134">Transmembrane beta strand</keyword>
<dbReference type="GO" id="GO:0015562">
    <property type="term" value="F:efflux transmembrane transporter activity"/>
    <property type="evidence" value="ECO:0007669"/>
    <property type="project" value="InterPro"/>
</dbReference>
<reference evidence="9 10" key="1">
    <citation type="submission" date="2020-08" db="EMBL/GenBank/DDBJ databases">
        <title>Functional genomics of gut bacteria from endangered species of beetles.</title>
        <authorList>
            <person name="Carlos-Shanley C."/>
        </authorList>
    </citation>
    <scope>NUCLEOTIDE SEQUENCE [LARGE SCALE GENOMIC DNA]</scope>
    <source>
        <strain evidence="9 10">S00179</strain>
    </source>
</reference>
<keyword evidence="7 8" id="KW-0449">Lipoprotein</keyword>
<protein>
    <submittedName>
        <fullName evidence="9">NodT family efflux transporter outer membrane factor (OMF) lipoprotein</fullName>
    </submittedName>
</protein>
<keyword evidence="4 8" id="KW-0472">Membrane</keyword>
<proteinExistence type="inferred from homology"/>
<comment type="caution">
    <text evidence="9">The sequence shown here is derived from an EMBL/GenBank/DDBJ whole genome shotgun (WGS) entry which is preliminary data.</text>
</comment>
<evidence type="ECO:0000313" key="9">
    <source>
        <dbReference type="EMBL" id="MBB4864716.1"/>
    </source>
</evidence>
<keyword evidence="3 8" id="KW-0812">Transmembrane</keyword>
<evidence type="ECO:0000256" key="4">
    <source>
        <dbReference type="ARBA" id="ARBA00023136"/>
    </source>
</evidence>
<evidence type="ECO:0000256" key="3">
    <source>
        <dbReference type="ARBA" id="ARBA00022692"/>
    </source>
</evidence>
<evidence type="ECO:0000256" key="8">
    <source>
        <dbReference type="RuleBase" id="RU362097"/>
    </source>
</evidence>
<dbReference type="Proteomes" id="UP000566995">
    <property type="component" value="Unassembled WGS sequence"/>
</dbReference>
<name>A0A7W7KKY3_PSENT</name>
<evidence type="ECO:0000256" key="1">
    <source>
        <dbReference type="ARBA" id="ARBA00007613"/>
    </source>
</evidence>
<evidence type="ECO:0000256" key="7">
    <source>
        <dbReference type="ARBA" id="ARBA00023288"/>
    </source>
</evidence>
<dbReference type="InterPro" id="IPR010131">
    <property type="entry name" value="MdtP/NodT-like"/>
</dbReference>
<dbReference type="PANTHER" id="PTHR30203:SF33">
    <property type="entry name" value="BLR4455 PROTEIN"/>
    <property type="match status" value="1"/>
</dbReference>
<evidence type="ECO:0000256" key="2">
    <source>
        <dbReference type="ARBA" id="ARBA00022452"/>
    </source>
</evidence>
<evidence type="ECO:0000313" key="10">
    <source>
        <dbReference type="Proteomes" id="UP000566995"/>
    </source>
</evidence>
<dbReference type="Pfam" id="PF02321">
    <property type="entry name" value="OEP"/>
    <property type="match status" value="2"/>
</dbReference>
<keyword evidence="5 8" id="KW-0564">Palmitate</keyword>
<dbReference type="NCBIfam" id="TIGR01845">
    <property type="entry name" value="outer_NodT"/>
    <property type="match status" value="1"/>
</dbReference>